<reference evidence="2 3" key="1">
    <citation type="submission" date="2016-05" db="EMBL/GenBank/DDBJ databases">
        <title>Comparative analysis of secretome profiles of manganese(II)-oxidizing ascomycete fungi.</title>
        <authorList>
            <consortium name="DOE Joint Genome Institute"/>
            <person name="Zeiner C.A."/>
            <person name="Purvine S.O."/>
            <person name="Zink E.M."/>
            <person name="Wu S."/>
            <person name="Pasa-Tolic L."/>
            <person name="Chaput D.L."/>
            <person name="Haridas S."/>
            <person name="Grigoriev I.V."/>
            <person name="Santelli C.M."/>
            <person name="Hansel C.M."/>
        </authorList>
    </citation>
    <scope>NUCLEOTIDE SEQUENCE [LARGE SCALE GENOMIC DNA]</scope>
    <source>
        <strain evidence="2 3">AP3s5-JAC2a</strain>
    </source>
</reference>
<gene>
    <name evidence="2" type="ORF">CC84DRAFT_1159970</name>
</gene>
<dbReference type="RefSeq" id="XP_018043063.1">
    <property type="nucleotide sequence ID" value="XM_018177373.1"/>
</dbReference>
<evidence type="ECO:0000313" key="3">
    <source>
        <dbReference type="Proteomes" id="UP000077069"/>
    </source>
</evidence>
<evidence type="ECO:0000313" key="2">
    <source>
        <dbReference type="EMBL" id="OAG12698.1"/>
    </source>
</evidence>
<evidence type="ECO:0000259" key="1">
    <source>
        <dbReference type="Pfam" id="PF22998"/>
    </source>
</evidence>
<dbReference type="GeneID" id="28760859"/>
<dbReference type="PANTHER" id="PTHR34815:SF4">
    <property type="entry name" value="N-ACETYLTRANSFERASE DOMAIN-CONTAINING PROTEIN"/>
    <property type="match status" value="1"/>
</dbReference>
<dbReference type="InterPro" id="IPR055100">
    <property type="entry name" value="GNAT_LYC1-like"/>
</dbReference>
<proteinExistence type="predicted"/>
<dbReference type="AlphaFoldDB" id="A0A177D015"/>
<dbReference type="PANTHER" id="PTHR34815">
    <property type="entry name" value="LYSINE ACETYLTRANSFERASE"/>
    <property type="match status" value="1"/>
</dbReference>
<dbReference type="InParanoid" id="A0A177D015"/>
<accession>A0A177D015</accession>
<protein>
    <recommendedName>
        <fullName evidence="1">LYC1 C-terminal domain-containing protein</fullName>
    </recommendedName>
</protein>
<feature type="domain" description="LYC1 C-terminal" evidence="1">
    <location>
        <begin position="177"/>
        <end position="407"/>
    </location>
</feature>
<dbReference type="Proteomes" id="UP000077069">
    <property type="component" value="Unassembled WGS sequence"/>
</dbReference>
<dbReference type="STRING" id="1460663.A0A177D015"/>
<dbReference type="OrthoDB" id="2020070at2759"/>
<sequence length="407" mass="45843">MGSLVQLPHGSSPDLALVHPTLEEKLIQFNLNGAEWRGALSQEAYLRREDVLSQQDQTKDGGISYWILIDKTANRNPLDPTSSARLPLASCETYRKKALVWQDGELKETICHGIGSVFCAPHLRGRKYAQRMMQELGEALRTYQTDEKTDCMFSVLFSDIGKKFYSDFGWEAFRSSHVSLPGETSKVKDPGSLPAARPLYAEDLAELCKIDEELIRKSLQERPKGSHAAVALVPNIANIRWHHAREEFVGGELHGNAPRVKGAIVGTEKGKRVWCYWTRMWYNPDATQAKDNTLHILRFVVEDQGRSSWEGSGTKHVEEASNDHSHDAAIAALFYAAQQQAEEWKMEHVEAWNPSSATLAAARRLDPNAKLIDRDMESIASLKWYPQHDGPVAESIDWIGNEKYGWC</sequence>
<organism evidence="2 3">
    <name type="scientific">Paraphaeosphaeria sporulosa</name>
    <dbReference type="NCBI Taxonomy" id="1460663"/>
    <lineage>
        <taxon>Eukaryota</taxon>
        <taxon>Fungi</taxon>
        <taxon>Dikarya</taxon>
        <taxon>Ascomycota</taxon>
        <taxon>Pezizomycotina</taxon>
        <taxon>Dothideomycetes</taxon>
        <taxon>Pleosporomycetidae</taxon>
        <taxon>Pleosporales</taxon>
        <taxon>Massarineae</taxon>
        <taxon>Didymosphaeriaceae</taxon>
        <taxon>Paraphaeosphaeria</taxon>
    </lineage>
</organism>
<dbReference type="SUPFAM" id="SSF55729">
    <property type="entry name" value="Acyl-CoA N-acyltransferases (Nat)"/>
    <property type="match status" value="1"/>
</dbReference>
<dbReference type="Gene3D" id="3.40.630.30">
    <property type="match status" value="1"/>
</dbReference>
<keyword evidence="3" id="KW-1185">Reference proteome</keyword>
<dbReference type="EMBL" id="KV441548">
    <property type="protein sequence ID" value="OAG12698.1"/>
    <property type="molecule type" value="Genomic_DNA"/>
</dbReference>
<dbReference type="InterPro" id="IPR016181">
    <property type="entry name" value="Acyl_CoA_acyltransferase"/>
</dbReference>
<name>A0A177D015_9PLEO</name>
<dbReference type="InterPro" id="IPR053013">
    <property type="entry name" value="LAT"/>
</dbReference>
<dbReference type="Pfam" id="PF22998">
    <property type="entry name" value="GNAT_LYC1-like"/>
    <property type="match status" value="1"/>
</dbReference>